<name>A0A101PWA3_STRCK</name>
<reference evidence="1 2" key="1">
    <citation type="submission" date="2015-10" db="EMBL/GenBank/DDBJ databases">
        <title>Draft genome sequence of Streptomyces corchorusii DSM 40340, type strain for the species Streptomyces corchorusii.</title>
        <authorList>
            <person name="Ruckert C."/>
            <person name="Winkler A."/>
            <person name="Kalinowski J."/>
            <person name="Kampfer P."/>
            <person name="Glaeser S."/>
        </authorList>
    </citation>
    <scope>NUCLEOTIDE SEQUENCE [LARGE SCALE GENOMIC DNA]</scope>
    <source>
        <strain evidence="1 2">DSM 40340</strain>
    </source>
</reference>
<accession>A0A101PWA3</accession>
<evidence type="ECO:0000313" key="2">
    <source>
        <dbReference type="Proteomes" id="UP000053398"/>
    </source>
</evidence>
<keyword evidence="2" id="KW-1185">Reference proteome</keyword>
<proteinExistence type="predicted"/>
<comment type="caution">
    <text evidence="1">The sequence shown here is derived from an EMBL/GenBank/DDBJ whole genome shotgun (WGS) entry which is preliminary data.</text>
</comment>
<organism evidence="1 2">
    <name type="scientific">Streptomyces corchorusii</name>
    <name type="common">Streptomyces chibaensis</name>
    <dbReference type="NCBI Taxonomy" id="1903"/>
    <lineage>
        <taxon>Bacteria</taxon>
        <taxon>Bacillati</taxon>
        <taxon>Actinomycetota</taxon>
        <taxon>Actinomycetes</taxon>
        <taxon>Kitasatosporales</taxon>
        <taxon>Streptomycetaceae</taxon>
        <taxon>Streptomyces</taxon>
    </lineage>
</organism>
<evidence type="ECO:0000313" key="1">
    <source>
        <dbReference type="EMBL" id="KUN18847.1"/>
    </source>
</evidence>
<sequence length="87" mass="9170">MLSHTTGGRWLLLTVGRSEQVARPEQSPVDPWEAGGPVPLGSGFGHVRVMVGGAAEDANTSARAAVSVHVRQSATEEIRPLLPYSIP</sequence>
<dbReference type="EMBL" id="LMWP01000040">
    <property type="protein sequence ID" value="KUN18847.1"/>
    <property type="molecule type" value="Genomic_DNA"/>
</dbReference>
<dbReference type="AlphaFoldDB" id="A0A101PWA3"/>
<dbReference type="Proteomes" id="UP000053398">
    <property type="component" value="Unassembled WGS sequence"/>
</dbReference>
<gene>
    <name evidence="1" type="ORF">AQJ11_32780</name>
</gene>
<protein>
    <submittedName>
        <fullName evidence="1">Uncharacterized protein</fullName>
    </submittedName>
</protein>